<reference evidence="2 3" key="1">
    <citation type="submission" date="2014-11" db="EMBL/GenBank/DDBJ databases">
        <authorList>
            <person name="Zhu J."/>
            <person name="Qi W."/>
            <person name="Song R."/>
        </authorList>
    </citation>
    <scope>NUCLEOTIDE SEQUENCE [LARGE SCALE GENOMIC DNA]</scope>
</reference>
<name>A0A0G4FIU5_VITBC</name>
<dbReference type="VEuPathDB" id="CryptoDB:Vbra_21307"/>
<feature type="region of interest" description="Disordered" evidence="1">
    <location>
        <begin position="239"/>
        <end position="273"/>
    </location>
</feature>
<proteinExistence type="predicted"/>
<dbReference type="Proteomes" id="UP000041254">
    <property type="component" value="Unassembled WGS sequence"/>
</dbReference>
<keyword evidence="3" id="KW-1185">Reference proteome</keyword>
<dbReference type="AlphaFoldDB" id="A0A0G4FIU5"/>
<accession>A0A0G4FIU5</accession>
<organism evidence="2 3">
    <name type="scientific">Vitrella brassicaformis (strain CCMP3155)</name>
    <dbReference type="NCBI Taxonomy" id="1169540"/>
    <lineage>
        <taxon>Eukaryota</taxon>
        <taxon>Sar</taxon>
        <taxon>Alveolata</taxon>
        <taxon>Colpodellida</taxon>
        <taxon>Vitrellaceae</taxon>
        <taxon>Vitrella</taxon>
    </lineage>
</organism>
<evidence type="ECO:0000256" key="1">
    <source>
        <dbReference type="SAM" id="MobiDB-lite"/>
    </source>
</evidence>
<dbReference type="InParanoid" id="A0A0G4FIU5"/>
<gene>
    <name evidence="2" type="ORF">Vbra_21307</name>
</gene>
<sequence length="301" mass="33178">MPFQVQKKTSDSYLPSSYPWTRLGCHGHVGRWRRFERRHARATSDTPKLAGVGRLFSDSMSEPDAPTRYYIKSTDIKNYRDYINFSAWGGQSGADNGSAKYAAGLVQKKVCVSRSMAEVQDPLLPKMLSGKRTMAASWPMLPVVERVSEVCRELYYPATKTQSYPEAHDDLYGDTHEKTGVHIDHKGCSRIAGVSFGEFLPTYKMMSSPDTQKDTHTQKDTGLAIDPKEAQDLQPEYFPAGPYAQQSIPEDDAIPGAAVPSASSGGGLPNPFKQKKRIVPVKYVNTGAASADGEQCTLEDD</sequence>
<dbReference type="EMBL" id="CDMY01000441">
    <property type="protein sequence ID" value="CEM13029.1"/>
    <property type="molecule type" value="Genomic_DNA"/>
</dbReference>
<evidence type="ECO:0000313" key="2">
    <source>
        <dbReference type="EMBL" id="CEM13029.1"/>
    </source>
</evidence>
<evidence type="ECO:0000313" key="3">
    <source>
        <dbReference type="Proteomes" id="UP000041254"/>
    </source>
</evidence>
<protein>
    <submittedName>
        <fullName evidence="2">Uncharacterized protein</fullName>
    </submittedName>
</protein>